<reference evidence="2" key="2">
    <citation type="submission" date="2020-11" db="EMBL/GenBank/DDBJ databases">
        <authorList>
            <person name="McCartney M.A."/>
            <person name="Auch B."/>
            <person name="Kono T."/>
            <person name="Mallez S."/>
            <person name="Becker A."/>
            <person name="Gohl D.M."/>
            <person name="Silverstein K.A.T."/>
            <person name="Koren S."/>
            <person name="Bechman K.B."/>
            <person name="Herman A."/>
            <person name="Abrahante J.E."/>
            <person name="Garbe J."/>
        </authorList>
    </citation>
    <scope>NUCLEOTIDE SEQUENCE</scope>
    <source>
        <strain evidence="2">Duluth1</strain>
        <tissue evidence="2">Whole animal</tissue>
    </source>
</reference>
<organism evidence="2 3">
    <name type="scientific">Dreissena polymorpha</name>
    <name type="common">Zebra mussel</name>
    <name type="synonym">Mytilus polymorpha</name>
    <dbReference type="NCBI Taxonomy" id="45954"/>
    <lineage>
        <taxon>Eukaryota</taxon>
        <taxon>Metazoa</taxon>
        <taxon>Spiralia</taxon>
        <taxon>Lophotrochozoa</taxon>
        <taxon>Mollusca</taxon>
        <taxon>Bivalvia</taxon>
        <taxon>Autobranchia</taxon>
        <taxon>Heteroconchia</taxon>
        <taxon>Euheterodonta</taxon>
        <taxon>Imparidentia</taxon>
        <taxon>Neoheterodontei</taxon>
        <taxon>Myida</taxon>
        <taxon>Dreissenoidea</taxon>
        <taxon>Dreissenidae</taxon>
        <taxon>Dreissena</taxon>
    </lineage>
</organism>
<dbReference type="Proteomes" id="UP000828390">
    <property type="component" value="Unassembled WGS sequence"/>
</dbReference>
<dbReference type="AlphaFoldDB" id="A0A9D4I2B4"/>
<feature type="region of interest" description="Disordered" evidence="1">
    <location>
        <begin position="29"/>
        <end position="55"/>
    </location>
</feature>
<proteinExistence type="predicted"/>
<dbReference type="EMBL" id="JAIWYP010000011">
    <property type="protein sequence ID" value="KAH3741172.1"/>
    <property type="molecule type" value="Genomic_DNA"/>
</dbReference>
<evidence type="ECO:0000256" key="1">
    <source>
        <dbReference type="SAM" id="MobiDB-lite"/>
    </source>
</evidence>
<gene>
    <name evidence="2" type="ORF">DPMN_047892</name>
</gene>
<comment type="caution">
    <text evidence="2">The sequence shown here is derived from an EMBL/GenBank/DDBJ whole genome shotgun (WGS) entry which is preliminary data.</text>
</comment>
<evidence type="ECO:0000313" key="3">
    <source>
        <dbReference type="Proteomes" id="UP000828390"/>
    </source>
</evidence>
<name>A0A9D4I2B4_DREPO</name>
<keyword evidence="3" id="KW-1185">Reference proteome</keyword>
<reference evidence="2" key="1">
    <citation type="journal article" date="2019" name="bioRxiv">
        <title>The Genome of the Zebra Mussel, Dreissena polymorpha: A Resource for Invasive Species Research.</title>
        <authorList>
            <person name="McCartney M.A."/>
            <person name="Auch B."/>
            <person name="Kono T."/>
            <person name="Mallez S."/>
            <person name="Zhang Y."/>
            <person name="Obille A."/>
            <person name="Becker A."/>
            <person name="Abrahante J.E."/>
            <person name="Garbe J."/>
            <person name="Badalamenti J.P."/>
            <person name="Herman A."/>
            <person name="Mangelson H."/>
            <person name="Liachko I."/>
            <person name="Sullivan S."/>
            <person name="Sone E.D."/>
            <person name="Koren S."/>
            <person name="Silverstein K.A.T."/>
            <person name="Beckman K.B."/>
            <person name="Gohl D.M."/>
        </authorList>
    </citation>
    <scope>NUCLEOTIDE SEQUENCE</scope>
    <source>
        <strain evidence="2">Duluth1</strain>
        <tissue evidence="2">Whole animal</tissue>
    </source>
</reference>
<sequence length="78" mass="8933">MVARIAETGQCCTKHARLRDIDALVLQPDEYPHDSPQVEPLSIPDPRNNPIINQDTGYRTLSGRLVIDNRKYGYLRAW</sequence>
<evidence type="ECO:0000313" key="2">
    <source>
        <dbReference type="EMBL" id="KAH3741172.1"/>
    </source>
</evidence>
<protein>
    <submittedName>
        <fullName evidence="2">Uncharacterized protein</fullName>
    </submittedName>
</protein>
<accession>A0A9D4I2B4</accession>